<reference evidence="2 3" key="1">
    <citation type="submission" date="2016-10" db="EMBL/GenBank/DDBJ databases">
        <authorList>
            <person name="de Groot N.N."/>
        </authorList>
    </citation>
    <scope>NUCLEOTIDE SEQUENCE [LARGE SCALE GENOMIC DNA]</scope>
    <source>
        <strain evidence="2 3">DSM 10495</strain>
    </source>
</reference>
<evidence type="ECO:0000313" key="2">
    <source>
        <dbReference type="EMBL" id="SEC21053.1"/>
    </source>
</evidence>
<dbReference type="STRING" id="156980.SAMN04489745_2336"/>
<evidence type="ECO:0000256" key="1">
    <source>
        <dbReference type="SAM" id="Phobius"/>
    </source>
</evidence>
<keyword evidence="1" id="KW-0472">Membrane</keyword>
<keyword evidence="1" id="KW-0812">Transmembrane</keyword>
<dbReference type="AlphaFoldDB" id="A0A1H4QN75"/>
<sequence length="174" mass="17848">MPSIFPHATFAGAFGDTATNSWYPAQAVLEQGIVTLWVGSPTGWMQYFSVPAAEVTVKSAAQRITLTVAGRNYPVLADPRAVYQALNFGAANVVGEITGNQALGAMSTAGRAMNQVGAAQAFNAGGGNEFLAAMRASGARVSRLGYGAIAAIGCGAGLLVVILVVVITVWTLNL</sequence>
<feature type="transmembrane region" description="Helical" evidence="1">
    <location>
        <begin position="144"/>
        <end position="172"/>
    </location>
</feature>
<protein>
    <submittedName>
        <fullName evidence="2">Uncharacterized protein</fullName>
    </submittedName>
</protein>
<keyword evidence="1" id="KW-1133">Transmembrane helix</keyword>
<evidence type="ECO:0000313" key="3">
    <source>
        <dbReference type="Proteomes" id="UP000182652"/>
    </source>
</evidence>
<dbReference type="EMBL" id="FNSN01000003">
    <property type="protein sequence ID" value="SEC21053.1"/>
    <property type="molecule type" value="Genomic_DNA"/>
</dbReference>
<name>A0A1H4QN75_9MICC</name>
<keyword evidence="3" id="KW-1185">Reference proteome</keyword>
<dbReference type="Proteomes" id="UP000182652">
    <property type="component" value="Unassembled WGS sequence"/>
</dbReference>
<proteinExistence type="predicted"/>
<gene>
    <name evidence="2" type="ORF">SAMN04489745_2336</name>
</gene>
<organism evidence="2 3">
    <name type="scientific">Arthrobacter woluwensis</name>
    <dbReference type="NCBI Taxonomy" id="156980"/>
    <lineage>
        <taxon>Bacteria</taxon>
        <taxon>Bacillati</taxon>
        <taxon>Actinomycetota</taxon>
        <taxon>Actinomycetes</taxon>
        <taxon>Micrococcales</taxon>
        <taxon>Micrococcaceae</taxon>
        <taxon>Arthrobacter</taxon>
    </lineage>
</organism>
<accession>A0A1H4QN75</accession>